<proteinExistence type="predicted"/>
<dbReference type="Gene3D" id="3.40.50.12780">
    <property type="entry name" value="N-terminal domain of ligase-like"/>
    <property type="match status" value="1"/>
</dbReference>
<sequence length="460" mass="53683">MIKFIIDKFKSKPLWYLERVMNPLWWMHKIKINITANKIASLLYVMHENKSKDWSIYRDQQLSAMLKYAYQHCPYYEILFEKYDVDINNLTNFENLPLLDKTIVRKHKKELISCKTNWLDTYTMNTGGSTGEPLEFIASQLAATIFGTHLKFLYKIMGYRNGDKIASFDGSSIPEKLRFNNIYWIKTGIRDIPWGSVAYSSLYLTSKTIPLYIDHILNFKPSILRGYPSFISDIANYIIENKISIPFQVKGILLTSENAFDWQVENIKKAFNTNIYFEYGISEVCVCGYTVDNTYEYACSPFYGFTEILDTNGRHVKKNEIGEIVVTGYFNYALPFIRYKTGDLAVYNVQENGIVKLRKIIGRTQDFIYTIDKEKVALTAIIFGQHYRAFKNIERWQLEQNIPGEIIVRIVKGQTFSNTDEQEIKSKFKTICNVNVDCEYVDCISLTNRGKFKFLIQNIN</sequence>
<dbReference type="PANTHER" id="PTHR36932:SF1">
    <property type="entry name" value="CAPSULAR POLYSACCHARIDE BIOSYNTHESIS PROTEIN"/>
    <property type="match status" value="1"/>
</dbReference>
<dbReference type="GO" id="GO:0016874">
    <property type="term" value="F:ligase activity"/>
    <property type="evidence" value="ECO:0007669"/>
    <property type="project" value="UniProtKB-KW"/>
</dbReference>
<dbReference type="EMBL" id="JACNIG010000254">
    <property type="protein sequence ID" value="MBC8432922.1"/>
    <property type="molecule type" value="Genomic_DNA"/>
</dbReference>
<dbReference type="InterPro" id="IPR053158">
    <property type="entry name" value="CapK_Type1_Caps_Biosynth"/>
</dbReference>
<accession>A0A8J6TUF0</accession>
<dbReference type="InterPro" id="IPR042099">
    <property type="entry name" value="ANL_N_sf"/>
</dbReference>
<dbReference type="Proteomes" id="UP000605201">
    <property type="component" value="Unassembled WGS sequence"/>
</dbReference>
<evidence type="ECO:0000313" key="1">
    <source>
        <dbReference type="EMBL" id="MBC8432922.1"/>
    </source>
</evidence>
<dbReference type="AlphaFoldDB" id="A0A8J6TUF0"/>
<protein>
    <submittedName>
        <fullName evidence="1">Phenylacetate--CoA ligase family protein</fullName>
    </submittedName>
</protein>
<name>A0A8J6TUF0_9BACT</name>
<comment type="caution">
    <text evidence="1">The sequence shown here is derived from an EMBL/GenBank/DDBJ whole genome shotgun (WGS) entry which is preliminary data.</text>
</comment>
<keyword evidence="1" id="KW-0436">Ligase</keyword>
<dbReference type="PANTHER" id="PTHR36932">
    <property type="entry name" value="CAPSULAR POLYSACCHARIDE BIOSYNTHESIS PROTEIN"/>
    <property type="match status" value="1"/>
</dbReference>
<reference evidence="1 2" key="1">
    <citation type="submission" date="2020-08" db="EMBL/GenBank/DDBJ databases">
        <title>Bridging the membrane lipid divide: bacteria of the FCB group superphylum have the potential to synthesize archaeal ether lipids.</title>
        <authorList>
            <person name="Villanueva L."/>
            <person name="Von Meijenfeldt F.A.B."/>
            <person name="Westbye A.B."/>
            <person name="Yadav S."/>
            <person name="Hopmans E.C."/>
            <person name="Dutilh B.E."/>
            <person name="Sinninghe Damste J.S."/>
        </authorList>
    </citation>
    <scope>NUCLEOTIDE SEQUENCE [LARGE SCALE GENOMIC DNA]</scope>
    <source>
        <strain evidence="1">NIOZ-UU17</strain>
    </source>
</reference>
<dbReference type="SUPFAM" id="SSF56801">
    <property type="entry name" value="Acetyl-CoA synthetase-like"/>
    <property type="match status" value="1"/>
</dbReference>
<evidence type="ECO:0000313" key="2">
    <source>
        <dbReference type="Proteomes" id="UP000605201"/>
    </source>
</evidence>
<gene>
    <name evidence="1" type="ORF">H8D96_13510</name>
</gene>
<organism evidence="1 2">
    <name type="scientific">Candidatus Desulfatibia vada</name>
    <dbReference type="NCBI Taxonomy" id="2841696"/>
    <lineage>
        <taxon>Bacteria</taxon>
        <taxon>Pseudomonadati</taxon>
        <taxon>Thermodesulfobacteriota</taxon>
        <taxon>Desulfobacteria</taxon>
        <taxon>Desulfobacterales</taxon>
        <taxon>Desulfobacterales incertae sedis</taxon>
        <taxon>Candidatus Desulfatibia</taxon>
    </lineage>
</organism>